<keyword evidence="3" id="KW-1185">Reference proteome</keyword>
<feature type="non-terminal residue" evidence="2">
    <location>
        <position position="1"/>
    </location>
</feature>
<evidence type="ECO:0000313" key="3">
    <source>
        <dbReference type="Proteomes" id="UP001159428"/>
    </source>
</evidence>
<gene>
    <name evidence="2" type="ORF">PMEA_00014462</name>
</gene>
<keyword evidence="1" id="KW-0812">Transmembrane</keyword>
<comment type="caution">
    <text evidence="2">The sequence shown here is derived from an EMBL/GenBank/DDBJ whole genome shotgun (WGS) entry which is preliminary data.</text>
</comment>
<organism evidence="2 3">
    <name type="scientific">Pocillopora meandrina</name>
    <dbReference type="NCBI Taxonomy" id="46732"/>
    <lineage>
        <taxon>Eukaryota</taxon>
        <taxon>Metazoa</taxon>
        <taxon>Cnidaria</taxon>
        <taxon>Anthozoa</taxon>
        <taxon>Hexacorallia</taxon>
        <taxon>Scleractinia</taxon>
        <taxon>Astrocoeniina</taxon>
        <taxon>Pocilloporidae</taxon>
        <taxon>Pocillopora</taxon>
    </lineage>
</organism>
<keyword evidence="1" id="KW-1133">Transmembrane helix</keyword>
<proteinExistence type="predicted"/>
<dbReference type="Proteomes" id="UP001159428">
    <property type="component" value="Unassembled WGS sequence"/>
</dbReference>
<dbReference type="AlphaFoldDB" id="A0AAU9WZW8"/>
<evidence type="ECO:0000313" key="2">
    <source>
        <dbReference type="EMBL" id="CAH3132041.1"/>
    </source>
</evidence>
<protein>
    <submittedName>
        <fullName evidence="2">Uncharacterized protein</fullName>
    </submittedName>
</protein>
<keyword evidence="1" id="KW-0472">Membrane</keyword>
<sequence>AGEKSAGVLVNMLMFILLTLHLATESFSAAHQKRRGKSISLNQHGPRRSGILEMVQAIPTSTTPTNYVFMHQNSTVPSTKDKGRKFDAVNKAPSKTNLYSVVNEKKVTNGVSVVKNATNGLKNLTTYSFSQPNSFPQPTSIPPIDTMSEAWPNPMGSIDNEMEDIGSPTSMQPIANEMNDEEKIPGIADISDMERIPLDFQEEEPWERSQATASHVTHSHTTHGLDGSGVGHAARRHVVPAPRRRRMKLDVKDWNKVTGAYVRRRENHTQRGQLRIWSTTPKAGRLGRKGKLKFENKILLIHKVRKFPMNKTCPPCSFVKTRKSKKKMSIPPPKSIDPIQPLLEKFEKEKEVSDIKEHTVDIEKVQPNEAIDKHLKTLENQPDITSISEHLSKEQIQDIVPIENHQLELKTN</sequence>
<dbReference type="EMBL" id="CALNXJ010000026">
    <property type="protein sequence ID" value="CAH3132041.1"/>
    <property type="molecule type" value="Genomic_DNA"/>
</dbReference>
<name>A0AAU9WZW8_9CNID</name>
<feature type="transmembrane region" description="Helical" evidence="1">
    <location>
        <begin position="6"/>
        <end position="24"/>
    </location>
</feature>
<evidence type="ECO:0000256" key="1">
    <source>
        <dbReference type="SAM" id="Phobius"/>
    </source>
</evidence>
<accession>A0AAU9WZW8</accession>
<reference evidence="2 3" key="1">
    <citation type="submission" date="2022-05" db="EMBL/GenBank/DDBJ databases">
        <authorList>
            <consortium name="Genoscope - CEA"/>
            <person name="William W."/>
        </authorList>
    </citation>
    <scope>NUCLEOTIDE SEQUENCE [LARGE SCALE GENOMIC DNA]</scope>
</reference>